<protein>
    <submittedName>
        <fullName evidence="1">Uncharacterized protein</fullName>
    </submittedName>
</protein>
<reference evidence="1" key="1">
    <citation type="submission" date="2018-05" db="EMBL/GenBank/DDBJ databases">
        <authorList>
            <person name="Lanie J.A."/>
            <person name="Ng W.-L."/>
            <person name="Kazmierczak K.M."/>
            <person name="Andrzejewski T.M."/>
            <person name="Davidsen T.M."/>
            <person name="Wayne K.J."/>
            <person name="Tettelin H."/>
            <person name="Glass J.I."/>
            <person name="Rusch D."/>
            <person name="Podicherti R."/>
            <person name="Tsui H.-C.T."/>
            <person name="Winkler M.E."/>
        </authorList>
    </citation>
    <scope>NUCLEOTIDE SEQUENCE</scope>
</reference>
<name>A0A382PVS8_9ZZZZ</name>
<evidence type="ECO:0000313" key="1">
    <source>
        <dbReference type="EMBL" id="SVC76172.1"/>
    </source>
</evidence>
<dbReference type="AlphaFoldDB" id="A0A382PVS8"/>
<sequence length="59" mass="6874">MKNYEVRMRWDKERAERLGVTYPGRHIATQVVEARTPAEAINKAQAMNPGYVKTNIRTR</sequence>
<organism evidence="1">
    <name type="scientific">marine metagenome</name>
    <dbReference type="NCBI Taxonomy" id="408172"/>
    <lineage>
        <taxon>unclassified sequences</taxon>
        <taxon>metagenomes</taxon>
        <taxon>ecological metagenomes</taxon>
    </lineage>
</organism>
<accession>A0A382PVS8</accession>
<gene>
    <name evidence="1" type="ORF">METZ01_LOCUS329026</name>
</gene>
<proteinExistence type="predicted"/>
<dbReference type="EMBL" id="UINC01109384">
    <property type="protein sequence ID" value="SVC76172.1"/>
    <property type="molecule type" value="Genomic_DNA"/>
</dbReference>